<evidence type="ECO:0000256" key="3">
    <source>
        <dbReference type="RuleBase" id="RU368021"/>
    </source>
</evidence>
<dbReference type="RefSeq" id="XP_038778592.1">
    <property type="nucleotide sequence ID" value="XM_038922664.1"/>
</dbReference>
<dbReference type="GO" id="GO:0006364">
    <property type="term" value="P:rRNA processing"/>
    <property type="evidence" value="ECO:0007669"/>
    <property type="project" value="UniProtKB-UniRule"/>
</dbReference>
<name>A0A875RUX2_EENNA</name>
<feature type="domain" description="Pre-rRNA-processing protein Ipi1 N-terminal" evidence="4">
    <location>
        <begin position="137"/>
        <end position="237"/>
    </location>
</feature>
<evidence type="ECO:0000313" key="5">
    <source>
        <dbReference type="EMBL" id="QPG75027.1"/>
    </source>
</evidence>
<dbReference type="GO" id="GO:0005634">
    <property type="term" value="C:nucleus"/>
    <property type="evidence" value="ECO:0007669"/>
    <property type="project" value="UniProtKB-SubCell"/>
</dbReference>
<sequence length="361" mass="41344">MGTSNRHKKQKQTDFTKRKLRVGKTARQKDNFTDTSFKAKSISLNQKKILSPSLNEEGALKKKLSILRKSTQNLNSRKEILAELLNALIKHYDSVSSHMDEILKISNILILDRSRKIREMNLELWKYLVDNGKISILILHLDTLLLFINSGMTHLSNGVRLDSLKYLDCLLSNTELSDLIVKSDWFKLLKNFMILMNWTTDNNNGKNLVVREGSSQLLEKDLARDRINELKVLEKLLLAGCTDHTQYNENGNGNPHQLSYNNIQIHAYTKYYMLPDKPNPYGGLKLFTEIKKIGSMESGDFQSVSTDDMVNRIKVLCEAFGDGLQKGLTELSKEENRELANKASNLITEYDRIRKEYISAA</sequence>
<dbReference type="Proteomes" id="UP000662931">
    <property type="component" value="Chromosome 2"/>
</dbReference>
<keyword evidence="3" id="KW-0690">Ribosome biogenesis</keyword>
<comment type="function">
    <text evidence="3">Component of the RIX1 complex required for processing of ITS2 sequences from 35S pre-rRNA.</text>
</comment>
<dbReference type="GeneID" id="62195768"/>
<dbReference type="GO" id="GO:0120330">
    <property type="term" value="C:rixosome complex"/>
    <property type="evidence" value="ECO:0007669"/>
    <property type="project" value="UniProtKB-UniRule"/>
</dbReference>
<protein>
    <recommendedName>
        <fullName evidence="3">Pre-rRNA-processing protein</fullName>
    </recommendedName>
</protein>
<dbReference type="OrthoDB" id="361362at2759"/>
<evidence type="ECO:0000313" key="6">
    <source>
        <dbReference type="Proteomes" id="UP000662931"/>
    </source>
</evidence>
<keyword evidence="3" id="KW-0698">rRNA processing</keyword>
<comment type="similarity">
    <text evidence="3">Belongs to the IPI1/TEX10 family.</text>
</comment>
<comment type="subcellular location">
    <subcellularLocation>
        <location evidence="1 3">Nucleus</location>
    </subcellularLocation>
</comment>
<proteinExistence type="inferred from homology"/>
<evidence type="ECO:0000256" key="2">
    <source>
        <dbReference type="ARBA" id="ARBA00023242"/>
    </source>
</evidence>
<keyword evidence="6" id="KW-1185">Reference proteome</keyword>
<evidence type="ECO:0000259" key="4">
    <source>
        <dbReference type="Pfam" id="PF12333"/>
    </source>
</evidence>
<organism evidence="5 6">
    <name type="scientific">Eeniella nana</name>
    <name type="common">Yeast</name>
    <name type="synonym">Brettanomyces nanus</name>
    <dbReference type="NCBI Taxonomy" id="13502"/>
    <lineage>
        <taxon>Eukaryota</taxon>
        <taxon>Fungi</taxon>
        <taxon>Dikarya</taxon>
        <taxon>Ascomycota</taxon>
        <taxon>Saccharomycotina</taxon>
        <taxon>Pichiomycetes</taxon>
        <taxon>Pichiales</taxon>
        <taxon>Pichiaceae</taxon>
        <taxon>Brettanomyces</taxon>
    </lineage>
</organism>
<evidence type="ECO:0000256" key="1">
    <source>
        <dbReference type="ARBA" id="ARBA00004123"/>
    </source>
</evidence>
<dbReference type="PANTHER" id="PTHR16056">
    <property type="entry name" value="REGULATOR OF MICROTUBULE DYNAMICS PROTEIN"/>
    <property type="match status" value="1"/>
</dbReference>
<accession>A0A875RUX2</accession>
<dbReference type="EMBL" id="CP064813">
    <property type="protein sequence ID" value="QPG75027.1"/>
    <property type="molecule type" value="Genomic_DNA"/>
</dbReference>
<dbReference type="AlphaFoldDB" id="A0A875RUX2"/>
<reference evidence="5" key="1">
    <citation type="submission" date="2020-10" db="EMBL/GenBank/DDBJ databases">
        <authorList>
            <person name="Roach M.J.R."/>
        </authorList>
    </citation>
    <scope>NUCLEOTIDE SEQUENCE</scope>
    <source>
        <strain evidence="5">CBS 1945</strain>
    </source>
</reference>
<dbReference type="InterPro" id="IPR024679">
    <property type="entry name" value="Ipi1_N"/>
</dbReference>
<keyword evidence="2 3" id="KW-0539">Nucleus</keyword>
<gene>
    <name evidence="5" type="ORF">FOA43_002367</name>
</gene>
<dbReference type="Pfam" id="PF12333">
    <property type="entry name" value="Ipi1_N"/>
    <property type="match status" value="1"/>
</dbReference>
<comment type="subunit">
    <text evidence="3">Component of the RIX1 complex.</text>
</comment>
<dbReference type="KEGG" id="bnn:FOA43_002367"/>
<dbReference type="PANTHER" id="PTHR16056:SF2">
    <property type="entry name" value="TESTIS-EXPRESSED PROTEIN 10"/>
    <property type="match status" value="1"/>
</dbReference>